<keyword evidence="1" id="KW-1133">Transmembrane helix</keyword>
<accession>A0A0N8I071</accession>
<protein>
    <recommendedName>
        <fullName evidence="4">ABC-2 type transport system permease protein</fullName>
    </recommendedName>
</protein>
<keyword evidence="1" id="KW-0472">Membrane</keyword>
<evidence type="ECO:0000313" key="3">
    <source>
        <dbReference type="Proteomes" id="UP000050535"/>
    </source>
</evidence>
<gene>
    <name evidence="2" type="ORF">SY89_02238</name>
</gene>
<proteinExistence type="predicted"/>
<dbReference type="Proteomes" id="UP000050535">
    <property type="component" value="Unassembled WGS sequence"/>
</dbReference>
<keyword evidence="1" id="KW-0812">Transmembrane</keyword>
<evidence type="ECO:0000256" key="1">
    <source>
        <dbReference type="SAM" id="Phobius"/>
    </source>
</evidence>
<dbReference type="EMBL" id="LGUC01000001">
    <property type="protein sequence ID" value="KPN31491.1"/>
    <property type="molecule type" value="Genomic_DNA"/>
</dbReference>
<evidence type="ECO:0000313" key="2">
    <source>
        <dbReference type="EMBL" id="KPN31491.1"/>
    </source>
</evidence>
<feature type="transmembrane region" description="Helical" evidence="1">
    <location>
        <begin position="65"/>
        <end position="86"/>
    </location>
</feature>
<dbReference type="AlphaFoldDB" id="A0A0N8I071"/>
<keyword evidence="3" id="KW-1185">Reference proteome</keyword>
<sequence length="90" mass="9202">MWVALVHDLVSVGLIAADVVGPNWLPVFVLANPATAFRVLALQSVPTVTGGMADVLVGSGVTTPVLAAALVAWSVAGAWLASRLIARRSV</sequence>
<dbReference type="STRING" id="699431.SY89_02238"/>
<comment type="caution">
    <text evidence="2">The sequence shown here is derived from an EMBL/GenBank/DDBJ whole genome shotgun (WGS) entry which is preliminary data.</text>
</comment>
<name>A0A0N8I071_9EURY</name>
<evidence type="ECO:0008006" key="4">
    <source>
        <dbReference type="Google" id="ProtNLM"/>
    </source>
</evidence>
<reference evidence="3" key="1">
    <citation type="submission" date="2013-11" db="EMBL/GenBank/DDBJ databases">
        <authorList>
            <person name="Hoang H.T."/>
            <person name="Killian M.L."/>
            <person name="Madson D.M."/>
            <person name="Arruda P.H.E."/>
            <person name="Sun D."/>
            <person name="Schwartz K.J."/>
            <person name="Yoon K."/>
        </authorList>
    </citation>
    <scope>NUCLEOTIDE SEQUENCE [LARGE SCALE GENOMIC DNA]</scope>
    <source>
        <strain evidence="3">CDK2</strain>
    </source>
</reference>
<organism evidence="2 3">
    <name type="scientific">Halolamina pelagica</name>
    <dbReference type="NCBI Taxonomy" id="699431"/>
    <lineage>
        <taxon>Archaea</taxon>
        <taxon>Methanobacteriati</taxon>
        <taxon>Methanobacteriota</taxon>
        <taxon>Stenosarchaea group</taxon>
        <taxon>Halobacteria</taxon>
        <taxon>Halobacteriales</taxon>
        <taxon>Haloferacaceae</taxon>
    </lineage>
</organism>